<dbReference type="Proteomes" id="UP001050808">
    <property type="component" value="Unassembled WGS sequence"/>
</dbReference>
<evidence type="ECO:0008006" key="3">
    <source>
        <dbReference type="Google" id="ProtNLM"/>
    </source>
</evidence>
<organism evidence="1 2">
    <name type="scientific">Streptomyces violascens</name>
    <dbReference type="NCBI Taxonomy" id="67381"/>
    <lineage>
        <taxon>Bacteria</taxon>
        <taxon>Bacillati</taxon>
        <taxon>Actinomycetota</taxon>
        <taxon>Actinomycetes</taxon>
        <taxon>Kitasatosporales</taxon>
        <taxon>Streptomycetaceae</taxon>
        <taxon>Streptomyces</taxon>
    </lineage>
</organism>
<dbReference type="RefSeq" id="WP_189963474.1">
    <property type="nucleotide sequence ID" value="NZ_BMUA01000008.1"/>
</dbReference>
<evidence type="ECO:0000313" key="1">
    <source>
        <dbReference type="EMBL" id="GHI41941.1"/>
    </source>
</evidence>
<dbReference type="EMBL" id="BNDY01000017">
    <property type="protein sequence ID" value="GHI41941.1"/>
    <property type="molecule type" value="Genomic_DNA"/>
</dbReference>
<name>A0ABQ3QXD4_9ACTN</name>
<keyword evidence="2" id="KW-1185">Reference proteome</keyword>
<accession>A0ABQ3QXD4</accession>
<sequence length="162" mass="16843">MSTATDAGREAVADWLAASLNRPDNAHQEWADNGVAVLALGRRFSAYRLADELVHAVGANTGPATTSLILRTLGGPVIHDPRGHRFYVLVPSSPPAQNLGPYATYLGLGNYLGVPRVEDDEPGEAGASYWAVPMKRPGALCSPPAVTGLINAGTAALTGQAD</sequence>
<evidence type="ECO:0000313" key="2">
    <source>
        <dbReference type="Proteomes" id="UP001050808"/>
    </source>
</evidence>
<comment type="caution">
    <text evidence="1">The sequence shown here is derived from an EMBL/GenBank/DDBJ whole genome shotgun (WGS) entry which is preliminary data.</text>
</comment>
<reference evidence="1" key="1">
    <citation type="submission" date="2024-05" db="EMBL/GenBank/DDBJ databases">
        <title>Whole genome shotgun sequence of Streptomyces violascens NBRC 12920.</title>
        <authorList>
            <person name="Komaki H."/>
            <person name="Tamura T."/>
        </authorList>
    </citation>
    <scope>NUCLEOTIDE SEQUENCE</scope>
    <source>
        <strain evidence="1">NBRC 12920</strain>
    </source>
</reference>
<gene>
    <name evidence="1" type="ORF">Sviol_63490</name>
</gene>
<proteinExistence type="predicted"/>
<protein>
    <recommendedName>
        <fullName evidence="3">DNA primase/polymerase bifunctional N-terminal domain-containing protein</fullName>
    </recommendedName>
</protein>